<dbReference type="RefSeq" id="WP_204394641.1">
    <property type="nucleotide sequence ID" value="NZ_JAFBBW010000001.1"/>
</dbReference>
<dbReference type="PANTHER" id="PTHR48050">
    <property type="entry name" value="STEROL 3-BETA-GLUCOSYLTRANSFERASE"/>
    <property type="match status" value="1"/>
</dbReference>
<dbReference type="Gene3D" id="3.40.50.2000">
    <property type="entry name" value="Glycogen Phosphorylase B"/>
    <property type="match status" value="2"/>
</dbReference>
<evidence type="ECO:0000313" key="2">
    <source>
        <dbReference type="EMBL" id="MFC4830201.1"/>
    </source>
</evidence>
<gene>
    <name evidence="2" type="ORF">ACFPER_15485</name>
</gene>
<organism evidence="2 3">
    <name type="scientific">Agromyces aurantiacus</name>
    <dbReference type="NCBI Taxonomy" id="165814"/>
    <lineage>
        <taxon>Bacteria</taxon>
        <taxon>Bacillati</taxon>
        <taxon>Actinomycetota</taxon>
        <taxon>Actinomycetes</taxon>
        <taxon>Micrococcales</taxon>
        <taxon>Microbacteriaceae</taxon>
        <taxon>Agromyces</taxon>
    </lineage>
</organism>
<accession>A0ABV9R7T7</accession>
<dbReference type="InterPro" id="IPR010610">
    <property type="entry name" value="EryCIII-like_C"/>
</dbReference>
<dbReference type="Pfam" id="PF06722">
    <property type="entry name" value="EryCIII-like_C"/>
    <property type="match status" value="1"/>
</dbReference>
<comment type="caution">
    <text evidence="2">The sequence shown here is derived from an EMBL/GenBank/DDBJ whole genome shotgun (WGS) entry which is preliminary data.</text>
</comment>
<evidence type="ECO:0000259" key="1">
    <source>
        <dbReference type="Pfam" id="PF06722"/>
    </source>
</evidence>
<dbReference type="InterPro" id="IPR002213">
    <property type="entry name" value="UDP_glucos_trans"/>
</dbReference>
<proteinExistence type="predicted"/>
<evidence type="ECO:0000313" key="3">
    <source>
        <dbReference type="Proteomes" id="UP001595960"/>
    </source>
</evidence>
<dbReference type="CDD" id="cd03784">
    <property type="entry name" value="GT1_Gtf-like"/>
    <property type="match status" value="1"/>
</dbReference>
<dbReference type="Proteomes" id="UP001595960">
    <property type="component" value="Unassembled WGS sequence"/>
</dbReference>
<keyword evidence="3" id="KW-1185">Reference proteome</keyword>
<name>A0ABV9R7T7_9MICO</name>
<feature type="domain" description="Erythromycin biosynthesis protein CIII-like C-terminal" evidence="1">
    <location>
        <begin position="278"/>
        <end position="420"/>
    </location>
</feature>
<reference evidence="3" key="1">
    <citation type="journal article" date="2019" name="Int. J. Syst. Evol. Microbiol.">
        <title>The Global Catalogue of Microorganisms (GCM) 10K type strain sequencing project: providing services to taxonomists for standard genome sequencing and annotation.</title>
        <authorList>
            <consortium name="The Broad Institute Genomics Platform"/>
            <consortium name="The Broad Institute Genome Sequencing Center for Infectious Disease"/>
            <person name="Wu L."/>
            <person name="Ma J."/>
        </authorList>
    </citation>
    <scope>NUCLEOTIDE SEQUENCE [LARGE SCALE GENOMIC DNA]</scope>
    <source>
        <strain evidence="3">CGMCC 1.12192</strain>
    </source>
</reference>
<dbReference type="InterPro" id="IPR050426">
    <property type="entry name" value="Glycosyltransferase_28"/>
</dbReference>
<dbReference type="EMBL" id="JBHSJC010000002">
    <property type="protein sequence ID" value="MFC4830201.1"/>
    <property type="molecule type" value="Genomic_DNA"/>
</dbReference>
<dbReference type="PANTHER" id="PTHR48050:SF13">
    <property type="entry name" value="STEROL 3-BETA-GLUCOSYLTRANSFERASE UGT80A2"/>
    <property type="match status" value="1"/>
</dbReference>
<protein>
    <submittedName>
        <fullName evidence="2">Glycosyltransferase</fullName>
    </submittedName>
</protein>
<sequence length="430" mass="45761">MAEIMLAVMPFAGHVAPLAAVASAFIDAGHGVRVYTGRAYAERFAATGAEVVRWSRAPDFDEHDLPATFPALRGRKGARQALANVEHVFIRTAAAQGDDLSAAYRARAWDVIVADGLSLGARIASEHTTTPWVTVSIVPLTIPTPELPPPGFGLPPARRPLGHARDRLLHAALRLGTRGLRRAYDEQRAAAGLAPSSIPFEVVFSSPDLVCASGIPELDWPRRSWPVPVEYVGALAPTGHGDTAPPEWWADLPEDRPIVLVTQGTLNVDPDDLIRPTLAALGRQPVSIVATTGRADAPGLPFPAPPNAYVAGLVDYAALLPRIDAMVTNGGWGGVLAALSHGVPLIVAGGDLDKPEIAGRVAWSGAGVDLRTGTPRAGAVLAAWRRVSADPRYRERAEALGRALRQHDGPREVVSRTVDLLDRRRAEGRR</sequence>
<dbReference type="SUPFAM" id="SSF53756">
    <property type="entry name" value="UDP-Glycosyltransferase/glycogen phosphorylase"/>
    <property type="match status" value="1"/>
</dbReference>